<dbReference type="RefSeq" id="XP_021863440.1">
    <property type="nucleotide sequence ID" value="XM_022007748.1"/>
</dbReference>
<evidence type="ECO:0000256" key="3">
    <source>
        <dbReference type="SAM" id="MobiDB-lite"/>
    </source>
</evidence>
<evidence type="ECO:0000313" key="5">
    <source>
        <dbReference type="RefSeq" id="XP_021863440.1"/>
    </source>
</evidence>
<dbReference type="OrthoDB" id="1904536at2759"/>
<feature type="compositionally biased region" description="Polar residues" evidence="3">
    <location>
        <begin position="146"/>
        <end position="159"/>
    </location>
</feature>
<sequence length="690" mass="75394">MGRFSCFYGNAHGQKEKKSAQPSFETMVKMLQLGSRNHASGNSANHLTMNGSHMGKNEANNLGCDSDNLTLMSRSWKSGEVKCDYEAESNADSTHFQIGNFRRSLSVGCELDQKGRTFGGSNDDDCNDQEFSFERSPDYDEVVDVSPTNDSKNPGNSLPDQDHEVSHSLCPDLSSTIGNQASVFAVANCLNKEGHDDSHLSLHAEGPSGSDRNTPTRHCISKSYSMPNFGSMSPTSPGLSAGGVLTPRNRSFEDLKVLSVDEENFSVHDGTAAESAGLKKNDSLYHPEKFDGRNAVLENYDSYNYGCSRKDWIVPMPDEIGSMRHGQGNSSYDNWDDFANRDFKTKLIEDWVIDLQHCSPVEENDEEADSGNEVKRGSAFLDGLDKMEMKMYPGMEAAKRYISSLNATATTAQLANHGLVIIPLLSAFVSLKVLNLSGNSIVRITAGALPRGLHVLNLSKNKISAIEGLRELTRLRILDLSYNKIARIGHGLASCSTLKELYLAGNKISEVEGLHRLLKLSVLDLRFNKIATSKCLGQLAANYNSLQAISLEGNPAQKNVGDEQLKKCLLGLLPHLAYYNRQHIKSSSLKDSSDRSVRLGISDRGLRSDHKSSRRGSGAPKRSTHSSTHGQKGQSSDSVKQSKGKHVLVPPSGAKTSNHHHHLDFANKLQSLKSGLSLHKSRSEGTLSVV</sequence>
<evidence type="ECO:0000313" key="6">
    <source>
        <dbReference type="RefSeq" id="XP_021863441.1"/>
    </source>
</evidence>
<dbReference type="PANTHER" id="PTHR15454">
    <property type="entry name" value="NISCHARIN RELATED"/>
    <property type="match status" value="1"/>
</dbReference>
<dbReference type="RefSeq" id="XP_021863441.1">
    <property type="nucleotide sequence ID" value="XM_022007749.1"/>
</dbReference>
<reference evidence="4" key="1">
    <citation type="journal article" date="2021" name="Nat. Commun.">
        <title>Genomic analyses provide insights into spinach domestication and the genetic basis of agronomic traits.</title>
        <authorList>
            <person name="Cai X."/>
            <person name="Sun X."/>
            <person name="Xu C."/>
            <person name="Sun H."/>
            <person name="Wang X."/>
            <person name="Ge C."/>
            <person name="Zhang Z."/>
            <person name="Wang Q."/>
            <person name="Fei Z."/>
            <person name="Jiao C."/>
            <person name="Wang Q."/>
        </authorList>
    </citation>
    <scope>NUCLEOTIDE SEQUENCE [LARGE SCALE GENOMIC DNA]</scope>
    <source>
        <strain evidence="4">cv. Varoflay</strain>
    </source>
</reference>
<accession>A0A9R0K9I2</accession>
<gene>
    <name evidence="5 6" type="primary">LOC110802299</name>
</gene>
<keyword evidence="2" id="KW-0677">Repeat</keyword>
<feature type="region of interest" description="Disordered" evidence="3">
    <location>
        <begin position="116"/>
        <end position="168"/>
    </location>
</feature>
<dbReference type="AlphaFoldDB" id="A0A9R0K9I2"/>
<dbReference type="SMART" id="SM00369">
    <property type="entry name" value="LRR_TYP"/>
    <property type="match status" value="3"/>
</dbReference>
<dbReference type="Proteomes" id="UP000813463">
    <property type="component" value="Chromosome 4"/>
</dbReference>
<dbReference type="InterPro" id="IPR032675">
    <property type="entry name" value="LRR_dom_sf"/>
</dbReference>
<name>A0A9R0K9I2_SPIOL</name>
<dbReference type="PANTHER" id="PTHR15454:SF7">
    <property type="entry name" value="OS07G0106100 PROTEIN"/>
    <property type="match status" value="1"/>
</dbReference>
<dbReference type="Gene3D" id="3.80.10.10">
    <property type="entry name" value="Ribonuclease Inhibitor"/>
    <property type="match status" value="2"/>
</dbReference>
<dbReference type="SMART" id="SM00365">
    <property type="entry name" value="LRR_SD22"/>
    <property type="match status" value="4"/>
</dbReference>
<dbReference type="PROSITE" id="PS51450">
    <property type="entry name" value="LRR"/>
    <property type="match status" value="3"/>
</dbReference>
<dbReference type="FunFam" id="3.80.10.10:FF:000320">
    <property type="entry name" value="Protein phosphatase 1 regulatory subunit pprA"/>
    <property type="match status" value="1"/>
</dbReference>
<evidence type="ECO:0000256" key="1">
    <source>
        <dbReference type="ARBA" id="ARBA00022614"/>
    </source>
</evidence>
<dbReference type="InterPro" id="IPR003591">
    <property type="entry name" value="Leu-rich_rpt_typical-subtyp"/>
</dbReference>
<feature type="region of interest" description="Disordered" evidence="3">
    <location>
        <begin position="587"/>
        <end position="659"/>
    </location>
</feature>
<evidence type="ECO:0000256" key="2">
    <source>
        <dbReference type="ARBA" id="ARBA00022737"/>
    </source>
</evidence>
<reference evidence="5 6" key="2">
    <citation type="submission" date="2025-04" db="UniProtKB">
        <authorList>
            <consortium name="RefSeq"/>
        </authorList>
    </citation>
    <scope>IDENTIFICATION</scope>
</reference>
<protein>
    <submittedName>
        <fullName evidence="5 6">Uncharacterized protein LOC110802299</fullName>
    </submittedName>
</protein>
<keyword evidence="1" id="KW-0433">Leucine-rich repeat</keyword>
<organism evidence="4 5">
    <name type="scientific">Spinacia oleracea</name>
    <name type="common">Spinach</name>
    <dbReference type="NCBI Taxonomy" id="3562"/>
    <lineage>
        <taxon>Eukaryota</taxon>
        <taxon>Viridiplantae</taxon>
        <taxon>Streptophyta</taxon>
        <taxon>Embryophyta</taxon>
        <taxon>Tracheophyta</taxon>
        <taxon>Spermatophyta</taxon>
        <taxon>Magnoliopsida</taxon>
        <taxon>eudicotyledons</taxon>
        <taxon>Gunneridae</taxon>
        <taxon>Pentapetalae</taxon>
        <taxon>Caryophyllales</taxon>
        <taxon>Chenopodiaceae</taxon>
        <taxon>Chenopodioideae</taxon>
        <taxon>Anserineae</taxon>
        <taxon>Spinacia</taxon>
    </lineage>
</organism>
<dbReference type="InterPro" id="IPR001611">
    <property type="entry name" value="Leu-rich_rpt"/>
</dbReference>
<dbReference type="Pfam" id="PF13855">
    <property type="entry name" value="LRR_8"/>
    <property type="match status" value="1"/>
</dbReference>
<proteinExistence type="predicted"/>
<feature type="compositionally biased region" description="Polar residues" evidence="3">
    <location>
        <begin position="625"/>
        <end position="641"/>
    </location>
</feature>
<dbReference type="GeneID" id="110802299"/>
<dbReference type="GO" id="GO:0005737">
    <property type="term" value="C:cytoplasm"/>
    <property type="evidence" value="ECO:0000318"/>
    <property type="project" value="GO_Central"/>
</dbReference>
<dbReference type="SUPFAM" id="SSF52075">
    <property type="entry name" value="Outer arm dynein light chain 1"/>
    <property type="match status" value="1"/>
</dbReference>
<keyword evidence="4" id="KW-1185">Reference proteome</keyword>
<evidence type="ECO:0000313" key="4">
    <source>
        <dbReference type="Proteomes" id="UP000813463"/>
    </source>
</evidence>
<dbReference type="KEGG" id="soe:110802299"/>